<keyword evidence="2" id="KW-1185">Reference proteome</keyword>
<reference evidence="1" key="1">
    <citation type="journal article" date="2022" name="bioRxiv">
        <title>Genomics of Preaxostyla Flagellates Illuminates Evolutionary Transitions and the Path Towards Mitochondrial Loss.</title>
        <authorList>
            <person name="Novak L.V.F."/>
            <person name="Treitli S.C."/>
            <person name="Pyrih J."/>
            <person name="Halakuc P."/>
            <person name="Pipaliya S.V."/>
            <person name="Vacek V."/>
            <person name="Brzon O."/>
            <person name="Soukal P."/>
            <person name="Eme L."/>
            <person name="Dacks J.B."/>
            <person name="Karnkowska A."/>
            <person name="Elias M."/>
            <person name="Hampl V."/>
        </authorList>
    </citation>
    <scope>NUCLEOTIDE SEQUENCE</scope>
    <source>
        <strain evidence="1">RCP-MX</strain>
    </source>
</reference>
<name>A0ABQ8UJI6_9EUKA</name>
<proteinExistence type="predicted"/>
<accession>A0ABQ8UJI6</accession>
<gene>
    <name evidence="1" type="ORF">PAPYR_5552</name>
</gene>
<organism evidence="1 2">
    <name type="scientific">Paratrimastix pyriformis</name>
    <dbReference type="NCBI Taxonomy" id="342808"/>
    <lineage>
        <taxon>Eukaryota</taxon>
        <taxon>Metamonada</taxon>
        <taxon>Preaxostyla</taxon>
        <taxon>Paratrimastigidae</taxon>
        <taxon>Paratrimastix</taxon>
    </lineage>
</organism>
<protein>
    <submittedName>
        <fullName evidence="1">Uncharacterized protein</fullName>
    </submittedName>
</protein>
<dbReference type="EMBL" id="JAPMOS010000027">
    <property type="protein sequence ID" value="KAJ4458586.1"/>
    <property type="molecule type" value="Genomic_DNA"/>
</dbReference>
<dbReference type="Proteomes" id="UP001141327">
    <property type="component" value="Unassembled WGS sequence"/>
</dbReference>
<sequence length="407" mass="45470">MGVAASFLAVASQANELRMTIRSEENIPWNLADLSAEAERRIGLLQQLGALIAAEHETQSLRQLPPQTRELHPGVHALWINDAVEWLQQRFLDRLIGDDFLRQHRRSLQARLGELRRQAFPPRSRLLCNRFAQLSEHPPIPARDFRELILSDLSFYPLPPAEDTPTAFQPWAPYPLTKREVLCALCGEAQTRLEILEQTAQMPDGPFLLSNVRDVFTWLPTRCGLGKAEGVHAPLSLDAVQEQGQEILRRLEVLRPLGETLRERSARTAEEFCTQFRARVRAASAAIGLEATPAQSPGGIRVSRYTDPVATLEHARTLLDDLCRGLAAQTRRLMSSGVEEPAVRDCMEAILPRVEKACEDVQVLLIDPVRAADLAPERRRLNGKIETFLGSLREGRAAEVVAILAVP</sequence>
<evidence type="ECO:0000313" key="1">
    <source>
        <dbReference type="EMBL" id="KAJ4458586.1"/>
    </source>
</evidence>
<comment type="caution">
    <text evidence="1">The sequence shown here is derived from an EMBL/GenBank/DDBJ whole genome shotgun (WGS) entry which is preliminary data.</text>
</comment>
<evidence type="ECO:0000313" key="2">
    <source>
        <dbReference type="Proteomes" id="UP001141327"/>
    </source>
</evidence>